<dbReference type="eggNOG" id="ENOG502SCIS">
    <property type="taxonomic scope" value="Eukaryota"/>
</dbReference>
<dbReference type="EMBL" id="AFYH01285475">
    <property type="status" value="NOT_ANNOTATED_CDS"/>
    <property type="molecule type" value="Genomic_DNA"/>
</dbReference>
<dbReference type="AlphaFoldDB" id="M3XLP3"/>
<evidence type="ECO:0008006" key="4">
    <source>
        <dbReference type="Google" id="ProtNLM"/>
    </source>
</evidence>
<keyword evidence="3" id="KW-1185">Reference proteome</keyword>
<feature type="region of interest" description="Disordered" evidence="1">
    <location>
        <begin position="1"/>
        <end position="37"/>
    </location>
</feature>
<evidence type="ECO:0000313" key="3">
    <source>
        <dbReference type="Proteomes" id="UP000008672"/>
    </source>
</evidence>
<dbReference type="HOGENOM" id="CLU_675367_0_0_1"/>
<organism evidence="2 3">
    <name type="scientific">Latimeria chalumnae</name>
    <name type="common">Coelacanth</name>
    <dbReference type="NCBI Taxonomy" id="7897"/>
    <lineage>
        <taxon>Eukaryota</taxon>
        <taxon>Metazoa</taxon>
        <taxon>Chordata</taxon>
        <taxon>Craniata</taxon>
        <taxon>Vertebrata</taxon>
        <taxon>Euteleostomi</taxon>
        <taxon>Coelacanthiformes</taxon>
        <taxon>Coelacanthidae</taxon>
        <taxon>Latimeria</taxon>
    </lineage>
</organism>
<protein>
    <recommendedName>
        <fullName evidence="4">Lamina-associated polypeptide 2 alpha C-terminal domain-containing protein</fullName>
    </recommendedName>
</protein>
<evidence type="ECO:0000256" key="1">
    <source>
        <dbReference type="SAM" id="MobiDB-lite"/>
    </source>
</evidence>
<feature type="region of interest" description="Disordered" evidence="1">
    <location>
        <begin position="274"/>
        <end position="309"/>
    </location>
</feature>
<feature type="compositionally biased region" description="Polar residues" evidence="1">
    <location>
        <begin position="280"/>
        <end position="307"/>
    </location>
</feature>
<reference evidence="3" key="1">
    <citation type="submission" date="2011-08" db="EMBL/GenBank/DDBJ databases">
        <title>The draft genome of Latimeria chalumnae.</title>
        <authorList>
            <person name="Di Palma F."/>
            <person name="Alfoldi J."/>
            <person name="Johnson J."/>
            <person name="Berlin A."/>
            <person name="Gnerre S."/>
            <person name="Jaffe D."/>
            <person name="MacCallum I."/>
            <person name="Young S."/>
            <person name="Walker B.J."/>
            <person name="Lander E."/>
            <person name="Lindblad-Toh K."/>
        </authorList>
    </citation>
    <scope>NUCLEOTIDE SEQUENCE [LARGE SCALE GENOMIC DNA]</scope>
    <source>
        <strain evidence="3">Wild caught</strain>
    </source>
</reference>
<feature type="compositionally biased region" description="Low complexity" evidence="1">
    <location>
        <begin position="111"/>
        <end position="126"/>
    </location>
</feature>
<evidence type="ECO:0000313" key="2">
    <source>
        <dbReference type="Ensembl" id="ENSLACP00000023649.1"/>
    </source>
</evidence>
<name>M3XLP3_LATCH</name>
<dbReference type="Gene3D" id="1.10.287.3160">
    <property type="match status" value="1"/>
</dbReference>
<feature type="region of interest" description="Disordered" evidence="1">
    <location>
        <begin position="59"/>
        <end position="141"/>
    </location>
</feature>
<reference evidence="2" key="2">
    <citation type="submission" date="2025-08" db="UniProtKB">
        <authorList>
            <consortium name="Ensembl"/>
        </authorList>
    </citation>
    <scope>IDENTIFICATION</scope>
</reference>
<sequence length="408" mass="43534">MPRGSSRLPGQEDLAQSEPMRRHRHGSHSHHHHSWHRSDPLLGRLLEAFTVHLESFGALPRAPPETTLPAPSSPEPPSLAPASPSQASMSESLAPTSNLALLAPVPGPDVPGSASRPSTSRAAAGSLDPVLAAPPRAGPKRVSFPHAALVEGDSGEDWCEAEGVQTGEVSAAFYTSISKDSEQGGSTEPPTQDASFRGLIERMAGALALKLSSAPKADQCRFMQVLQGRSVRSHLQAPLHEVVPTTVTDICRAPTSVPPVNRRVDRRYLVPDGEGFPLSSHPSAESTVASAANNQAHTQRVFSSVPPNQDARRWDTLGKKVYSAASLGVRVSSYLAHFAQYDHNLWDEAARFSELVSEDSRDNFRCLTEDGSEVSKALMQGALDACDTAARGLAAGVSIRRQAWLKGS</sequence>
<reference evidence="2" key="3">
    <citation type="submission" date="2025-09" db="UniProtKB">
        <authorList>
            <consortium name="Ensembl"/>
        </authorList>
    </citation>
    <scope>IDENTIFICATION</scope>
</reference>
<dbReference type="InParanoid" id="M3XLP3"/>
<dbReference type="GeneTree" id="ENSGT00610000087381"/>
<dbReference type="Ensembl" id="ENSLACT00000026471.1">
    <property type="protein sequence ID" value="ENSLACP00000023649.1"/>
    <property type="gene ID" value="ENSLACG00000022653.1"/>
</dbReference>
<feature type="compositionally biased region" description="Low complexity" evidence="1">
    <location>
        <begin position="80"/>
        <end position="94"/>
    </location>
</feature>
<dbReference type="Proteomes" id="UP000008672">
    <property type="component" value="Unassembled WGS sequence"/>
</dbReference>
<dbReference type="STRING" id="7897.ENSLACP00000023649"/>
<accession>M3XLP3</accession>
<dbReference type="OMA" id="SGEDWCE"/>
<feature type="compositionally biased region" description="Basic residues" evidence="1">
    <location>
        <begin position="21"/>
        <end position="35"/>
    </location>
</feature>
<proteinExistence type="predicted"/>